<dbReference type="PANTHER" id="PTHR43250">
    <property type="entry name" value="EXODEOXYRIBONUCLEASE III"/>
    <property type="match status" value="1"/>
</dbReference>
<dbReference type="Pfam" id="PF03372">
    <property type="entry name" value="Exo_endo_phos"/>
    <property type="match status" value="1"/>
</dbReference>
<dbReference type="PANTHER" id="PTHR43250:SF2">
    <property type="entry name" value="EXODEOXYRIBONUCLEASE III"/>
    <property type="match status" value="1"/>
</dbReference>
<dbReference type="EMBL" id="JBHTIR010004228">
    <property type="protein sequence ID" value="MFD0856708.1"/>
    <property type="molecule type" value="Genomic_DNA"/>
</dbReference>
<name>A0ABW3CQ78_9ACTN</name>
<evidence type="ECO:0000313" key="2">
    <source>
        <dbReference type="EMBL" id="MFD0856708.1"/>
    </source>
</evidence>
<dbReference type="InterPro" id="IPR036691">
    <property type="entry name" value="Endo/exonu/phosph_ase_sf"/>
</dbReference>
<keyword evidence="2" id="KW-0255">Endonuclease</keyword>
<keyword evidence="2" id="KW-0540">Nuclease</keyword>
<dbReference type="SUPFAM" id="SSF56219">
    <property type="entry name" value="DNase I-like"/>
    <property type="match status" value="1"/>
</dbReference>
<keyword evidence="3" id="KW-1185">Reference proteome</keyword>
<accession>A0ABW3CQ78</accession>
<dbReference type="InterPro" id="IPR037493">
    <property type="entry name" value="ExoIII-like"/>
</dbReference>
<proteinExistence type="predicted"/>
<organism evidence="2 3">
    <name type="scientific">Actinomadura adrarensis</name>
    <dbReference type="NCBI Taxonomy" id="1819600"/>
    <lineage>
        <taxon>Bacteria</taxon>
        <taxon>Bacillati</taxon>
        <taxon>Actinomycetota</taxon>
        <taxon>Actinomycetes</taxon>
        <taxon>Streptosporangiales</taxon>
        <taxon>Thermomonosporaceae</taxon>
        <taxon>Actinomadura</taxon>
    </lineage>
</organism>
<dbReference type="GO" id="GO:0004519">
    <property type="term" value="F:endonuclease activity"/>
    <property type="evidence" value="ECO:0007669"/>
    <property type="project" value="UniProtKB-KW"/>
</dbReference>
<keyword evidence="2" id="KW-0378">Hydrolase</keyword>
<evidence type="ECO:0000259" key="1">
    <source>
        <dbReference type="Pfam" id="PF03372"/>
    </source>
</evidence>
<sequence length="264" mass="28859">MLSVLTLNLGAAARPRAEALLEWLAGRPEQVLLLTETSAGPGTSYMLGRFREAGYTVIKTPDQGERGAAIASRVEIVDSTALRLDGVTVPGRVAACLLECQPRVFVVALYVPSRDRSAAKTTRKEQFIASFLRALSALPGETAAHTLVGGDYNVIPRDHEPRHKGFMPFEYALLETLKTSGYTDTYTHLHPGEQAHSWIGRTGDGYRYDYFHAGTALANRIITCQYIHEPRIEKLTDHAAMTVTLDAVPRMLTTTDPASSGALF</sequence>
<dbReference type="InterPro" id="IPR005135">
    <property type="entry name" value="Endo/exonuclease/phosphatase"/>
</dbReference>
<dbReference type="Proteomes" id="UP001597083">
    <property type="component" value="Unassembled WGS sequence"/>
</dbReference>
<comment type="caution">
    <text evidence="2">The sequence shown here is derived from an EMBL/GenBank/DDBJ whole genome shotgun (WGS) entry which is preliminary data.</text>
</comment>
<reference evidence="3" key="1">
    <citation type="journal article" date="2019" name="Int. J. Syst. Evol. Microbiol.">
        <title>The Global Catalogue of Microorganisms (GCM) 10K type strain sequencing project: providing services to taxonomists for standard genome sequencing and annotation.</title>
        <authorList>
            <consortium name="The Broad Institute Genomics Platform"/>
            <consortium name="The Broad Institute Genome Sequencing Center for Infectious Disease"/>
            <person name="Wu L."/>
            <person name="Ma J."/>
        </authorList>
    </citation>
    <scope>NUCLEOTIDE SEQUENCE [LARGE SCALE GENOMIC DNA]</scope>
    <source>
        <strain evidence="3">JCM 31696</strain>
    </source>
</reference>
<protein>
    <submittedName>
        <fullName evidence="2">Endonuclease/exonuclease/phosphatase family protein</fullName>
    </submittedName>
</protein>
<dbReference type="Gene3D" id="3.60.10.10">
    <property type="entry name" value="Endonuclease/exonuclease/phosphatase"/>
    <property type="match status" value="1"/>
</dbReference>
<gene>
    <name evidence="2" type="ORF">ACFQ07_31035</name>
</gene>
<evidence type="ECO:0000313" key="3">
    <source>
        <dbReference type="Proteomes" id="UP001597083"/>
    </source>
</evidence>
<feature type="domain" description="Endonuclease/exonuclease/phosphatase" evidence="1">
    <location>
        <begin position="6"/>
        <end position="210"/>
    </location>
</feature>